<dbReference type="EMBL" id="UGPP01000001">
    <property type="protein sequence ID" value="STY71877.1"/>
    <property type="molecule type" value="Genomic_DNA"/>
</dbReference>
<organism evidence="1 2">
    <name type="scientific">Megamonas hypermegale</name>
    <dbReference type="NCBI Taxonomy" id="158847"/>
    <lineage>
        <taxon>Bacteria</taxon>
        <taxon>Bacillati</taxon>
        <taxon>Bacillota</taxon>
        <taxon>Negativicutes</taxon>
        <taxon>Selenomonadales</taxon>
        <taxon>Selenomonadaceae</taxon>
        <taxon>Megamonas</taxon>
    </lineage>
</organism>
<dbReference type="RefSeq" id="WP_115152038.1">
    <property type="nucleotide sequence ID" value="NZ_UGPP01000001.1"/>
</dbReference>
<name>A0A378NVG6_9FIRM</name>
<reference evidence="1 2" key="1">
    <citation type="submission" date="2018-06" db="EMBL/GenBank/DDBJ databases">
        <authorList>
            <consortium name="Pathogen Informatics"/>
            <person name="Doyle S."/>
        </authorList>
    </citation>
    <scope>NUCLEOTIDE SEQUENCE [LARGE SCALE GENOMIC DNA]</scope>
    <source>
        <strain evidence="1 2">NCTC10571</strain>
    </source>
</reference>
<evidence type="ECO:0000313" key="1">
    <source>
        <dbReference type="EMBL" id="STY71877.1"/>
    </source>
</evidence>
<gene>
    <name evidence="1" type="ORF">NCTC10571_02054</name>
</gene>
<dbReference type="AlphaFoldDB" id="A0A378NVG6"/>
<protein>
    <submittedName>
        <fullName evidence="1">Uncharacterized protein</fullName>
    </submittedName>
</protein>
<dbReference type="Proteomes" id="UP000255234">
    <property type="component" value="Unassembled WGS sequence"/>
</dbReference>
<evidence type="ECO:0000313" key="2">
    <source>
        <dbReference type="Proteomes" id="UP000255234"/>
    </source>
</evidence>
<sequence length="174" mass="20349">MQITKTKYEKKPNMDCVNLLTSVLIYYPEISKISIEPDEKIYINYIIQKILTDEEIEKTRTLLEECLKSYHYLEKTQVECDEVKVNIEEKATFITIKRDMKTFSHGELRLINTLINEEFGELLIMDTDKIPMIDSTMLAQMDLIDTMFASLKINPVVEKMIGIREAGRVIVFNK</sequence>
<accession>A0A378NVG6</accession>
<proteinExistence type="predicted"/>